<name>A0A417Z1H1_9MICO</name>
<evidence type="ECO:0000313" key="2">
    <source>
        <dbReference type="Proteomes" id="UP000285376"/>
    </source>
</evidence>
<comment type="caution">
    <text evidence="1">The sequence shown here is derived from an EMBL/GenBank/DDBJ whole genome shotgun (WGS) entry which is preliminary data.</text>
</comment>
<organism evidence="1 2">
    <name type="scientific">Dermacoccus abyssi</name>
    <dbReference type="NCBI Taxonomy" id="322596"/>
    <lineage>
        <taxon>Bacteria</taxon>
        <taxon>Bacillati</taxon>
        <taxon>Actinomycetota</taxon>
        <taxon>Actinomycetes</taxon>
        <taxon>Micrococcales</taxon>
        <taxon>Dermacoccaceae</taxon>
        <taxon>Dermacoccus</taxon>
    </lineage>
</organism>
<proteinExistence type="predicted"/>
<dbReference type="EMBL" id="QWLM01000024">
    <property type="protein sequence ID" value="RHW43753.1"/>
    <property type="molecule type" value="Genomic_DNA"/>
</dbReference>
<dbReference type="AlphaFoldDB" id="A0A417Z1H1"/>
<sequence>MSADLTGDIDARRLGILERDIEQIKSDQERIIDALEELGQDDGDAAATSEELTPCTAWVEQATEDDWAHLMDWADWLAQTYDATAQSLFPCWPRHPGIVEDLAGLKLSWEHATSTAADSQWSRTEALAYWHDRYLPGFIARLTQFHGSRGCSTRHEERRARPMETDRDAAVVYATGEPAEAAR</sequence>
<evidence type="ECO:0008006" key="3">
    <source>
        <dbReference type="Google" id="ProtNLM"/>
    </source>
</evidence>
<dbReference type="RefSeq" id="WP_118915004.1">
    <property type="nucleotide sequence ID" value="NZ_CBCRVH010000012.1"/>
</dbReference>
<accession>A0A417Z1H1</accession>
<evidence type="ECO:0000313" key="1">
    <source>
        <dbReference type="EMBL" id="RHW43753.1"/>
    </source>
</evidence>
<protein>
    <recommendedName>
        <fullName evidence="3">DUF4913 domain-containing protein</fullName>
    </recommendedName>
</protein>
<reference evidence="1 2" key="1">
    <citation type="submission" date="2018-08" db="EMBL/GenBank/DDBJ databases">
        <title>Whole genome sequence analysis of Dermacoccus abyssi bacteria isolated from Deep Mariana trench Micromonospora spp reveals genes involved in the environmental adaptation and production of secondary metabolites.</title>
        <authorList>
            <person name="Abdel-Mageed W.M."/>
            <person name="Lehri B."/>
            <person name="Nouioui I."/>
            <person name="Goodfellow I."/>
            <person name="Jaspars M."/>
            <person name="Karlyshev A."/>
        </authorList>
    </citation>
    <scope>NUCLEOTIDE SEQUENCE [LARGE SCALE GENOMIC DNA]</scope>
    <source>
        <strain evidence="1 2">MT1.1</strain>
    </source>
</reference>
<gene>
    <name evidence="1" type="ORF">D1832_14210</name>
</gene>
<dbReference type="Proteomes" id="UP000285376">
    <property type="component" value="Unassembled WGS sequence"/>
</dbReference>